<name>A0A0J8AYZ8_BETVV</name>
<evidence type="ECO:0000313" key="2">
    <source>
        <dbReference type="Proteomes" id="UP000035740"/>
    </source>
</evidence>
<dbReference type="EMBL" id="KQ097548">
    <property type="protein sequence ID" value="KMS93936.1"/>
    <property type="molecule type" value="Genomic_DNA"/>
</dbReference>
<organism evidence="1 2">
    <name type="scientific">Beta vulgaris subsp. vulgaris</name>
    <name type="common">Beet</name>
    <dbReference type="NCBI Taxonomy" id="3555"/>
    <lineage>
        <taxon>Eukaryota</taxon>
        <taxon>Viridiplantae</taxon>
        <taxon>Streptophyta</taxon>
        <taxon>Embryophyta</taxon>
        <taxon>Tracheophyta</taxon>
        <taxon>Spermatophyta</taxon>
        <taxon>Magnoliopsida</taxon>
        <taxon>eudicotyledons</taxon>
        <taxon>Gunneridae</taxon>
        <taxon>Pentapetalae</taxon>
        <taxon>Caryophyllales</taxon>
        <taxon>Chenopodiaceae</taxon>
        <taxon>Betoideae</taxon>
        <taxon>Beta</taxon>
    </lineage>
</organism>
<gene>
    <name evidence="1" type="ORF">BVRB_026440</name>
</gene>
<dbReference type="Proteomes" id="UP000035740">
    <property type="component" value="Unassembled WGS sequence"/>
</dbReference>
<feature type="non-terminal residue" evidence="1">
    <location>
        <position position="1"/>
    </location>
</feature>
<reference evidence="1 2" key="1">
    <citation type="journal article" date="2014" name="Nature">
        <title>The genome of the recently domesticated crop plant sugar beet (Beta vulgaris).</title>
        <authorList>
            <person name="Dohm J.C."/>
            <person name="Minoche A.E."/>
            <person name="Holtgrawe D."/>
            <person name="Capella-Gutierrez S."/>
            <person name="Zakrzewski F."/>
            <person name="Tafer H."/>
            <person name="Rupp O."/>
            <person name="Sorensen T.R."/>
            <person name="Stracke R."/>
            <person name="Reinhardt R."/>
            <person name="Goesmann A."/>
            <person name="Kraft T."/>
            <person name="Schulz B."/>
            <person name="Stadler P.F."/>
            <person name="Schmidt T."/>
            <person name="Gabaldon T."/>
            <person name="Lehrach H."/>
            <person name="Weisshaar B."/>
            <person name="Himmelbauer H."/>
        </authorList>
    </citation>
    <scope>NUCLEOTIDE SEQUENCE [LARGE SCALE GENOMIC DNA]</scope>
    <source>
        <tissue evidence="1">Taproot</tissue>
    </source>
</reference>
<evidence type="ECO:0000313" key="1">
    <source>
        <dbReference type="EMBL" id="KMS93936.1"/>
    </source>
</evidence>
<protein>
    <submittedName>
        <fullName evidence="1">Uncharacterized protein</fullName>
    </submittedName>
</protein>
<accession>A0A0J8AYZ8</accession>
<proteinExistence type="predicted"/>
<dbReference type="AlphaFoldDB" id="A0A0J8AYZ8"/>
<keyword evidence="2" id="KW-1185">Reference proteome</keyword>
<sequence length="96" mass="10642">TDAVDRRNRLRRNPWIMLDGDLVLVGTDLDQIAAAIAARDAPHHRAQLRSAALPVLVRLADQMLAQGGYDDLDRVAGLISDLSAFGKNRHQQLYDL</sequence>
<dbReference type="Gramene" id="KMS93936">
    <property type="protein sequence ID" value="KMS93936"/>
    <property type="gene ID" value="BVRB_026440"/>
</dbReference>